<gene>
    <name evidence="2" type="primary">A04p011860.1_BraROA</name>
    <name evidence="2" type="ORF">IGI04_014928</name>
</gene>
<dbReference type="EMBL" id="JADBGQ010000004">
    <property type="protein sequence ID" value="KAG5400321.1"/>
    <property type="molecule type" value="Genomic_DNA"/>
</dbReference>
<comment type="caution">
    <text evidence="2">The sequence shown here is derived from an EMBL/GenBank/DDBJ whole genome shotgun (WGS) entry which is preliminary data.</text>
</comment>
<proteinExistence type="predicted"/>
<sequence length="92" mass="10045">MPQPSSHTPRSDISPPLTAKGHHCAPDVETNPVVETQPRRSPDAPSRATRRSAGESHAPPPPSDVRRSHRSWPPLVRRREAAAASPPPVIFR</sequence>
<evidence type="ECO:0000313" key="3">
    <source>
        <dbReference type="Proteomes" id="UP000823674"/>
    </source>
</evidence>
<name>A0ABQ7MNK0_BRACM</name>
<dbReference type="Proteomes" id="UP000823674">
    <property type="component" value="Chromosome A04"/>
</dbReference>
<reference evidence="2 3" key="1">
    <citation type="submission" date="2021-03" db="EMBL/GenBank/DDBJ databases">
        <authorList>
            <person name="King G.J."/>
            <person name="Bancroft I."/>
            <person name="Baten A."/>
            <person name="Bloomfield J."/>
            <person name="Borpatragohain P."/>
            <person name="He Z."/>
            <person name="Irish N."/>
            <person name="Irwin J."/>
            <person name="Liu K."/>
            <person name="Mauleon R.P."/>
            <person name="Moore J."/>
            <person name="Morris R."/>
            <person name="Ostergaard L."/>
            <person name="Wang B."/>
            <person name="Wells R."/>
        </authorList>
    </citation>
    <scope>NUCLEOTIDE SEQUENCE [LARGE SCALE GENOMIC DNA]</scope>
    <source>
        <strain evidence="2">R-o-18</strain>
        <tissue evidence="2">Leaf</tissue>
    </source>
</reference>
<evidence type="ECO:0000313" key="2">
    <source>
        <dbReference type="EMBL" id="KAG5400321.1"/>
    </source>
</evidence>
<feature type="region of interest" description="Disordered" evidence="1">
    <location>
        <begin position="1"/>
        <end position="92"/>
    </location>
</feature>
<keyword evidence="3" id="KW-1185">Reference proteome</keyword>
<protein>
    <submittedName>
        <fullName evidence="2">Uncharacterized protein</fullName>
    </submittedName>
</protein>
<accession>A0ABQ7MNK0</accession>
<organism evidence="2 3">
    <name type="scientific">Brassica rapa subsp. trilocularis</name>
    <dbReference type="NCBI Taxonomy" id="1813537"/>
    <lineage>
        <taxon>Eukaryota</taxon>
        <taxon>Viridiplantae</taxon>
        <taxon>Streptophyta</taxon>
        <taxon>Embryophyta</taxon>
        <taxon>Tracheophyta</taxon>
        <taxon>Spermatophyta</taxon>
        <taxon>Magnoliopsida</taxon>
        <taxon>eudicotyledons</taxon>
        <taxon>Gunneridae</taxon>
        <taxon>Pentapetalae</taxon>
        <taxon>rosids</taxon>
        <taxon>malvids</taxon>
        <taxon>Brassicales</taxon>
        <taxon>Brassicaceae</taxon>
        <taxon>Brassiceae</taxon>
        <taxon>Brassica</taxon>
    </lineage>
</organism>
<evidence type="ECO:0000256" key="1">
    <source>
        <dbReference type="SAM" id="MobiDB-lite"/>
    </source>
</evidence>